<name>A0AAN7S9Q5_9COLE</name>
<dbReference type="EMBL" id="JARPUR010000003">
    <property type="protein sequence ID" value="KAK4880381.1"/>
    <property type="molecule type" value="Genomic_DNA"/>
</dbReference>
<organism evidence="2 3">
    <name type="scientific">Aquatica leii</name>
    <dbReference type="NCBI Taxonomy" id="1421715"/>
    <lineage>
        <taxon>Eukaryota</taxon>
        <taxon>Metazoa</taxon>
        <taxon>Ecdysozoa</taxon>
        <taxon>Arthropoda</taxon>
        <taxon>Hexapoda</taxon>
        <taxon>Insecta</taxon>
        <taxon>Pterygota</taxon>
        <taxon>Neoptera</taxon>
        <taxon>Endopterygota</taxon>
        <taxon>Coleoptera</taxon>
        <taxon>Polyphaga</taxon>
        <taxon>Elateriformia</taxon>
        <taxon>Elateroidea</taxon>
        <taxon>Lampyridae</taxon>
        <taxon>Luciolinae</taxon>
        <taxon>Aquatica</taxon>
    </lineage>
</organism>
<evidence type="ECO:0000256" key="1">
    <source>
        <dbReference type="SAM" id="Phobius"/>
    </source>
</evidence>
<proteinExistence type="predicted"/>
<comment type="caution">
    <text evidence="2">The sequence shown here is derived from an EMBL/GenBank/DDBJ whole genome shotgun (WGS) entry which is preliminary data.</text>
</comment>
<keyword evidence="1" id="KW-1133">Transmembrane helix</keyword>
<dbReference type="Proteomes" id="UP001353858">
    <property type="component" value="Unassembled WGS sequence"/>
</dbReference>
<protein>
    <submittedName>
        <fullName evidence="2">Uncharacterized protein</fullName>
    </submittedName>
</protein>
<gene>
    <name evidence="2" type="ORF">RN001_008527</name>
</gene>
<evidence type="ECO:0000313" key="2">
    <source>
        <dbReference type="EMBL" id="KAK4880381.1"/>
    </source>
</evidence>
<reference evidence="3" key="1">
    <citation type="submission" date="2023-01" db="EMBL/GenBank/DDBJ databases">
        <title>Key to firefly adult light organ development and bioluminescence: homeobox transcription factors regulate luciferase expression and transportation to peroxisome.</title>
        <authorList>
            <person name="Fu X."/>
        </authorList>
    </citation>
    <scope>NUCLEOTIDE SEQUENCE [LARGE SCALE GENOMIC DNA]</scope>
</reference>
<dbReference type="AlphaFoldDB" id="A0AAN7S9Q5"/>
<evidence type="ECO:0000313" key="3">
    <source>
        <dbReference type="Proteomes" id="UP001353858"/>
    </source>
</evidence>
<keyword evidence="1" id="KW-0472">Membrane</keyword>
<accession>A0AAN7S9Q5</accession>
<sequence length="394" mass="45029">MSLSTILNLYSCGVFNDSELLQVYHDICDRLVLQGERLEPEDEGILLQLSNKMFVGQGLPANEEFKHLKIIGEKSKVIKKFNTLAKTIDFKFKSADSLSNPIVWLRNAFNELLEHLLIDALPTDRVGLVLRNASFPEKPVGISFRRVNQLSSSVIMTTLEKILQSNAQFFASDLLTLHMDRVTLPVGYGRQRLTGVSFEEFCRRRHGILTVENADTLCLARALVLAVAWKRNDSDLPVLKNKLYSECTRRAVSLCTNAKVNLSNGGTREHIQQFQDYLTDYTIVVYNHRLGQTVYYEGPRSSNRQVLNLIFENNHYNVITSLTSAFAAKYFCELCRTRFSQKSEHKSCKYIYVPVVTLHLHAIKLKPLLFVINVIVISVVKYVFQNIKNLYARL</sequence>
<keyword evidence="1" id="KW-0812">Transmembrane</keyword>
<feature type="transmembrane region" description="Helical" evidence="1">
    <location>
        <begin position="367"/>
        <end position="384"/>
    </location>
</feature>
<keyword evidence="3" id="KW-1185">Reference proteome</keyword>